<dbReference type="InterPro" id="IPR029044">
    <property type="entry name" value="Nucleotide-diphossugar_trans"/>
</dbReference>
<evidence type="ECO:0000256" key="3">
    <source>
        <dbReference type="ARBA" id="ARBA00022723"/>
    </source>
</evidence>
<gene>
    <name evidence="5" type="ORF">H0Z12_09195</name>
</gene>
<feature type="domain" description="DUF4422" evidence="4">
    <location>
        <begin position="5"/>
        <end position="243"/>
    </location>
</feature>
<keyword evidence="3" id="KW-0479">Metal-binding</keyword>
<evidence type="ECO:0000259" key="4">
    <source>
        <dbReference type="Pfam" id="PF14393"/>
    </source>
</evidence>
<dbReference type="EMBL" id="CP059084">
    <property type="protein sequence ID" value="QTC47707.1"/>
    <property type="molecule type" value="Genomic_DNA"/>
</dbReference>
<accession>A0A8A4KC27</accession>
<reference evidence="5" key="1">
    <citation type="submission" date="2020-07" db="EMBL/GenBank/DDBJ databases">
        <title>Genome Sequences for Panteoa spp. that cause Center Rot in Onions.</title>
        <authorList>
            <person name="Asselin J.A."/>
            <person name="Helmann T."/>
            <person name="Beer S."/>
            <person name="Stodghill P."/>
        </authorList>
    </citation>
    <scope>NUCLEOTIDE SEQUENCE</scope>
    <source>
        <strain evidence="5">OC5a</strain>
    </source>
</reference>
<dbReference type="GO" id="GO:0046872">
    <property type="term" value="F:metal ion binding"/>
    <property type="evidence" value="ECO:0007669"/>
    <property type="project" value="UniProtKB-KW"/>
</dbReference>
<evidence type="ECO:0000256" key="1">
    <source>
        <dbReference type="ARBA" id="ARBA00022676"/>
    </source>
</evidence>
<dbReference type="AlphaFoldDB" id="A0A8A4KC27"/>
<dbReference type="Pfam" id="PF01501">
    <property type="entry name" value="Glyco_transf_8"/>
    <property type="match status" value="1"/>
</dbReference>
<organism evidence="5 6">
    <name type="scientific">Pantoea ananas</name>
    <name type="common">Erwinia uredovora</name>
    <dbReference type="NCBI Taxonomy" id="553"/>
    <lineage>
        <taxon>Bacteria</taxon>
        <taxon>Pseudomonadati</taxon>
        <taxon>Pseudomonadota</taxon>
        <taxon>Gammaproteobacteria</taxon>
        <taxon>Enterobacterales</taxon>
        <taxon>Erwiniaceae</taxon>
        <taxon>Pantoea</taxon>
    </lineage>
</organism>
<proteinExistence type="predicted"/>
<dbReference type="PANTHER" id="PTHR13778">
    <property type="entry name" value="GLYCOSYLTRANSFERASE 8 DOMAIN-CONTAINING PROTEIN"/>
    <property type="match status" value="1"/>
</dbReference>
<dbReference type="Pfam" id="PF14393">
    <property type="entry name" value="DUF4422"/>
    <property type="match status" value="1"/>
</dbReference>
<keyword evidence="2" id="KW-0808">Transferase</keyword>
<dbReference type="InterPro" id="IPR025536">
    <property type="entry name" value="DUF4422"/>
</dbReference>
<name>A0A8A4KC27_PANAN</name>
<dbReference type="SUPFAM" id="SSF53448">
    <property type="entry name" value="Nucleotide-diphospho-sugar transferases"/>
    <property type="match status" value="1"/>
</dbReference>
<dbReference type="Proteomes" id="UP000663901">
    <property type="component" value="Chromosome"/>
</dbReference>
<protein>
    <submittedName>
        <fullName evidence="5">DUF4422 domain-containing protein</fullName>
    </submittedName>
</protein>
<dbReference type="RefSeq" id="WP_104933487.1">
    <property type="nucleotide sequence ID" value="NZ_CP020943.2"/>
</dbReference>
<dbReference type="PANTHER" id="PTHR13778:SF47">
    <property type="entry name" value="LIPOPOLYSACCHARIDE 1,3-GALACTOSYLTRANSFERASE"/>
    <property type="match status" value="1"/>
</dbReference>
<sequence length="630" mass="73492">MNKVKVFTCHHKPSAFLSSPAIIPIHVGKINSISEICTFGDDTGDNISYKNPFYCELTAHYWVWKNEALSEFVGFMHYRRHFNFSEDQKKEEDIWGMVNRPEINAEYESEFGLDEDSILKIAQSYDILVPKKWSVKAAGSKNNYHHYKVSDHLHIKDYQAAIDIILEKYPDYYKAVKKFNEGHDGYYTNMFVMKKELFQEYSEWLFDVLTSLEKELSFENYSAQEKRVFGHISERLFNIFIEYKLSSTELKIKELQRTFVQKETFNAKIEPIYEKNVVPVVICSDDNYAMSLGALINSILKNSTSNKNYDILVIDNGLSLRSKQRLLNLCSGYKNVSIRFFNVNAFDEIKGAYIRPPFTIATYSRLFIPKLFENYGKVLFIDTDTVVESDVAELLDIDLGENLVAAVQDIVMEGFVKFGTVAQIEGSVLTAGEYLKEKLLLNTPSEYFQGGIMVFNVSKISEERIFPLLMKELKEGCYWFLDQDIMNKVFHGRVHYLPLEWNVYHGNGYTDVFYPNLSFSTYSRYLKARIQPKMIHFAGENKPWNTDGVDFYDNFIKNVHNTPWEREIYQRLASNASHSLPALITNKPLLFQTKIKMRLMPYLDKYAPRGSKRRSNFAKVYYKFRRKILG</sequence>
<evidence type="ECO:0000313" key="6">
    <source>
        <dbReference type="Proteomes" id="UP000663901"/>
    </source>
</evidence>
<dbReference type="CDD" id="cd04194">
    <property type="entry name" value="GT8_A4GalT_like"/>
    <property type="match status" value="1"/>
</dbReference>
<dbReference type="Gene3D" id="3.90.550.10">
    <property type="entry name" value="Spore Coat Polysaccharide Biosynthesis Protein SpsA, Chain A"/>
    <property type="match status" value="1"/>
</dbReference>
<dbReference type="GO" id="GO:0016757">
    <property type="term" value="F:glycosyltransferase activity"/>
    <property type="evidence" value="ECO:0007669"/>
    <property type="project" value="UniProtKB-KW"/>
</dbReference>
<dbReference type="InterPro" id="IPR050748">
    <property type="entry name" value="Glycosyltrans_8_dom-fam"/>
</dbReference>
<dbReference type="InterPro" id="IPR002495">
    <property type="entry name" value="Glyco_trans_8"/>
</dbReference>
<evidence type="ECO:0000313" key="5">
    <source>
        <dbReference type="EMBL" id="QTC47707.1"/>
    </source>
</evidence>
<keyword evidence="1" id="KW-0328">Glycosyltransferase</keyword>
<evidence type="ECO:0000256" key="2">
    <source>
        <dbReference type="ARBA" id="ARBA00022679"/>
    </source>
</evidence>